<keyword evidence="3" id="KW-0963">Cytoplasm</keyword>
<dbReference type="Pfam" id="PF15612">
    <property type="entry name" value="WHIM1"/>
    <property type="match status" value="1"/>
</dbReference>
<keyword evidence="9" id="KW-0539">Nucleus</keyword>
<evidence type="ECO:0000256" key="8">
    <source>
        <dbReference type="ARBA" id="ARBA00023163"/>
    </source>
</evidence>
<dbReference type="InterPro" id="IPR040221">
    <property type="entry name" value="CDCA7/CDA7L"/>
</dbReference>
<comment type="subcellular location">
    <subcellularLocation>
        <location evidence="2">Cytoplasm</location>
    </subcellularLocation>
    <subcellularLocation>
        <location evidence="1">Nucleus</location>
    </subcellularLocation>
</comment>
<dbReference type="PROSITE" id="PS50827">
    <property type="entry name" value="DDT"/>
    <property type="match status" value="1"/>
</dbReference>
<feature type="region of interest" description="Disordered" evidence="10">
    <location>
        <begin position="409"/>
        <end position="520"/>
    </location>
</feature>
<feature type="compositionally biased region" description="Basic and acidic residues" evidence="10">
    <location>
        <begin position="411"/>
        <end position="433"/>
    </location>
</feature>
<dbReference type="InterPro" id="IPR018501">
    <property type="entry name" value="DDT_dom"/>
</dbReference>
<dbReference type="GO" id="GO:0005737">
    <property type="term" value="C:cytoplasm"/>
    <property type="evidence" value="ECO:0007669"/>
    <property type="project" value="UniProtKB-SubCell"/>
</dbReference>
<evidence type="ECO:0000256" key="2">
    <source>
        <dbReference type="ARBA" id="ARBA00004496"/>
    </source>
</evidence>
<dbReference type="GO" id="GO:0006355">
    <property type="term" value="P:regulation of DNA-templated transcription"/>
    <property type="evidence" value="ECO:0007669"/>
    <property type="project" value="InterPro"/>
</dbReference>
<gene>
    <name evidence="12" type="ORF">M0R45_033096</name>
</gene>
<proteinExistence type="predicted"/>
<reference evidence="12 13" key="1">
    <citation type="journal article" date="2023" name="G3 (Bethesda)">
        <title>A chromosome-length genome assembly and annotation of blackberry (Rubus argutus, cv. 'Hillquist').</title>
        <authorList>
            <person name="Bruna T."/>
            <person name="Aryal R."/>
            <person name="Dudchenko O."/>
            <person name="Sargent D.J."/>
            <person name="Mead D."/>
            <person name="Buti M."/>
            <person name="Cavallini A."/>
            <person name="Hytonen T."/>
            <person name="Andres J."/>
            <person name="Pham M."/>
            <person name="Weisz D."/>
            <person name="Mascagni F."/>
            <person name="Usai G."/>
            <person name="Natali L."/>
            <person name="Bassil N."/>
            <person name="Fernandez G.E."/>
            <person name="Lomsadze A."/>
            <person name="Armour M."/>
            <person name="Olukolu B."/>
            <person name="Poorten T."/>
            <person name="Britton C."/>
            <person name="Davik J."/>
            <person name="Ashrafi H."/>
            <person name="Aiden E.L."/>
            <person name="Borodovsky M."/>
            <person name="Worthington M."/>
        </authorList>
    </citation>
    <scope>NUCLEOTIDE SEQUENCE [LARGE SCALE GENOMIC DNA]</scope>
    <source>
        <strain evidence="12">PI 553951</strain>
    </source>
</reference>
<keyword evidence="7" id="KW-0805">Transcription regulation</keyword>
<name>A0AAW1WJJ8_RUBAR</name>
<dbReference type="SMART" id="SM00571">
    <property type="entry name" value="DDT"/>
    <property type="match status" value="1"/>
</dbReference>
<dbReference type="InterPro" id="IPR028942">
    <property type="entry name" value="WHIM1_dom"/>
</dbReference>
<dbReference type="GO" id="GO:0005634">
    <property type="term" value="C:nucleus"/>
    <property type="evidence" value="ECO:0007669"/>
    <property type="project" value="UniProtKB-SubCell"/>
</dbReference>
<organism evidence="12 13">
    <name type="scientific">Rubus argutus</name>
    <name type="common">Southern blackberry</name>
    <dbReference type="NCBI Taxonomy" id="59490"/>
    <lineage>
        <taxon>Eukaryota</taxon>
        <taxon>Viridiplantae</taxon>
        <taxon>Streptophyta</taxon>
        <taxon>Embryophyta</taxon>
        <taxon>Tracheophyta</taxon>
        <taxon>Spermatophyta</taxon>
        <taxon>Magnoliopsida</taxon>
        <taxon>eudicotyledons</taxon>
        <taxon>Gunneridae</taxon>
        <taxon>Pentapetalae</taxon>
        <taxon>rosids</taxon>
        <taxon>fabids</taxon>
        <taxon>Rosales</taxon>
        <taxon>Rosaceae</taxon>
        <taxon>Rosoideae</taxon>
        <taxon>Rosoideae incertae sedis</taxon>
        <taxon>Rubus</taxon>
    </lineage>
</organism>
<feature type="region of interest" description="Disordered" evidence="10">
    <location>
        <begin position="14"/>
        <end position="76"/>
    </location>
</feature>
<evidence type="ECO:0000313" key="13">
    <source>
        <dbReference type="Proteomes" id="UP001457282"/>
    </source>
</evidence>
<keyword evidence="4" id="KW-1017">Isopeptide bond</keyword>
<evidence type="ECO:0000259" key="11">
    <source>
        <dbReference type="PROSITE" id="PS50827"/>
    </source>
</evidence>
<dbReference type="EMBL" id="JBEDUW010000006">
    <property type="protein sequence ID" value="KAK9924743.1"/>
    <property type="molecule type" value="Genomic_DNA"/>
</dbReference>
<evidence type="ECO:0000313" key="12">
    <source>
        <dbReference type="EMBL" id="KAK9924743.1"/>
    </source>
</evidence>
<comment type="caution">
    <text evidence="12">The sequence shown here is derived from an EMBL/GenBank/DDBJ whole genome shotgun (WGS) entry which is preliminary data.</text>
</comment>
<dbReference type="AlphaFoldDB" id="A0AAW1WJJ8"/>
<keyword evidence="6" id="KW-0832">Ubl conjugation</keyword>
<keyword evidence="8" id="KW-0804">Transcription</keyword>
<protein>
    <recommendedName>
        <fullName evidence="11">DDT domain-containing protein</fullName>
    </recommendedName>
</protein>
<evidence type="ECO:0000256" key="7">
    <source>
        <dbReference type="ARBA" id="ARBA00023015"/>
    </source>
</evidence>
<keyword evidence="5" id="KW-0597">Phosphoprotein</keyword>
<evidence type="ECO:0000256" key="1">
    <source>
        <dbReference type="ARBA" id="ARBA00004123"/>
    </source>
</evidence>
<dbReference type="PANTHER" id="PTHR31169">
    <property type="entry name" value="OS05G0300700 PROTEIN"/>
    <property type="match status" value="1"/>
</dbReference>
<evidence type="ECO:0000256" key="6">
    <source>
        <dbReference type="ARBA" id="ARBA00022843"/>
    </source>
</evidence>
<sequence>MLRELQLRCVHVRKRRGQQSTGRFPPNFEQTSDKEPAEVYGTNGEEGNTGRGTDVKGKRKAKAVKEPRRAKAKKPSKENSWFEDLGIFFSESQLLMKGLPSDCFSGGGDGYDSLDFSQKLRVLTFLCDEALGTKSVRTFYEKEKKVKGKVVTAKDKKKNLNMQLQYEVAKTIIARNDAASTSGHESVVLRLKNEEAEAHAELPEAQGLAPKTKQLSDFVRREPYLFDADGRAFWKLKGYNDGDEVLLQDMGTWDAVASSDEKWYMYGMETKEAVEKYCSSLRVREISASGKWPEFVSSEAASTIPRTEKTCHQCRQKTRDFVASCKNLKKDNVCTIRFCHKCLLNRYGEKAEEVELLDTWNCPKCRGECNCSFCRKKQGLKPTGLLVHTAKESGFGSVSEMLTARGPENFGIERKASDKEAVDGKENSVDGKVEASLNSTQNPDGREVKKTKRKGLKEICNGSTDDSKVSEDLSVKEVKSRKRKNKDQREEADNGKLQGEEVQNVVKNNDVKGKKKGKGKDKVKTFKETCRVEECTINVLNKEVGPELPLPQGTPLTSVLGIELPPEDAGNALQFLEFCSAFGEVLNFKKAQAESILGELLRQRSGRNGRPGQYSSVIRFHMQLLSLLQEDMGEEPSSIDQISQKNSWFQDLGKCISDSESKHLLKELPTDCFSRGGAVYDILDLSQKLRLLTYLCDEAICTSKLRSWIEEQNEKIVESEKEARGKLNAAKDKGKLLKRKLQDEVAKLIIAKNGAPLSISEHEAIVSQVKSDAAQAHAELLEAEGIMPKKKQRCDVVRTEPYLVDVDGRVFWKLKGYNNGDDMVLQDMGTWDAVVSTEQWFVYGVETKEAIDKYCSSIRRKKFRSGTVSPTVPRESDEENM</sequence>
<evidence type="ECO:0000256" key="5">
    <source>
        <dbReference type="ARBA" id="ARBA00022553"/>
    </source>
</evidence>
<dbReference type="Pfam" id="PF10497">
    <property type="entry name" value="zf-4CXXC_R1"/>
    <property type="match status" value="1"/>
</dbReference>
<accession>A0AAW1WJJ8</accession>
<feature type="domain" description="DDT" evidence="11">
    <location>
        <begin position="566"/>
        <end position="634"/>
    </location>
</feature>
<feature type="compositionally biased region" description="Basic and acidic residues" evidence="10">
    <location>
        <begin position="465"/>
        <end position="478"/>
    </location>
</feature>
<evidence type="ECO:0000256" key="10">
    <source>
        <dbReference type="SAM" id="MobiDB-lite"/>
    </source>
</evidence>
<keyword evidence="13" id="KW-1185">Reference proteome</keyword>
<dbReference type="InterPro" id="IPR018866">
    <property type="entry name" value="Znf-4CXXC_R1"/>
</dbReference>
<evidence type="ECO:0000256" key="4">
    <source>
        <dbReference type="ARBA" id="ARBA00022499"/>
    </source>
</evidence>
<evidence type="ECO:0000256" key="9">
    <source>
        <dbReference type="ARBA" id="ARBA00023242"/>
    </source>
</evidence>
<dbReference type="PANTHER" id="PTHR31169:SF8">
    <property type="entry name" value="ZINC-FINGER DOMAIN OF MONOAMINE-OXIDASE A REPRESSOR R1 PROTEIN"/>
    <property type="match status" value="1"/>
</dbReference>
<dbReference type="Proteomes" id="UP001457282">
    <property type="component" value="Unassembled WGS sequence"/>
</dbReference>
<evidence type="ECO:0000256" key="3">
    <source>
        <dbReference type="ARBA" id="ARBA00022490"/>
    </source>
</evidence>